<dbReference type="AlphaFoldDB" id="A0A381SAN2"/>
<dbReference type="InterPro" id="IPR050215">
    <property type="entry name" value="Thiolase-like_sf_Thiolase"/>
</dbReference>
<accession>A0A381SAN2</accession>
<keyword evidence="3" id="KW-0012">Acyltransferase</keyword>
<dbReference type="Pfam" id="PF00108">
    <property type="entry name" value="Thiolase_N"/>
    <property type="match status" value="1"/>
</dbReference>
<dbReference type="PANTHER" id="PTHR43853:SF21">
    <property type="entry name" value="STEROID 3-KETOACYL-COA THIOLASE"/>
    <property type="match status" value="1"/>
</dbReference>
<dbReference type="GO" id="GO:0006635">
    <property type="term" value="P:fatty acid beta-oxidation"/>
    <property type="evidence" value="ECO:0007669"/>
    <property type="project" value="TreeGrafter"/>
</dbReference>
<feature type="domain" description="Thiolase N-terminal" evidence="5">
    <location>
        <begin position="3"/>
        <end position="218"/>
    </location>
</feature>
<sequence length="349" mass="36557">MAGQVVRTLLQRNSIDSALIDDILVGCAYPEGEQGYNIGRIITYLGGLPNSVPGATFNRLCGSSMQSILTAASHIMSGWGECFLCGGVESMSRVMRRGFNWSPHPVLESSYSQAYVNMGITAENVADLHGISREEQERFALTSHQKATEALQAGYFDDELAPISKPDCEIHQDDCVRPETSLESMSRLPPAFTEGGSVTAATSSPLTDGTAFSLVCSEKFALANGLTPIAAVVAGAVTGCPPDLMGLGPISATELVLQRAGWEISDVDLFELNEAFSSQSIVCVKQLGLDPQLVNLDGGAIAIGHPLGASGARITCKAASLLARTGGQRAIATMCIGGGMGIATALERV</sequence>
<dbReference type="NCBIfam" id="TIGR01930">
    <property type="entry name" value="AcCoA-C-Actrans"/>
    <property type="match status" value="1"/>
</dbReference>
<keyword evidence="2" id="KW-0808">Transferase</keyword>
<proteinExistence type="inferred from homology"/>
<feature type="domain" description="Thiolase C-terminal" evidence="6">
    <location>
        <begin position="227"/>
        <end position="348"/>
    </location>
</feature>
<dbReference type="GO" id="GO:0005737">
    <property type="term" value="C:cytoplasm"/>
    <property type="evidence" value="ECO:0007669"/>
    <property type="project" value="UniProtKB-ARBA"/>
</dbReference>
<dbReference type="InterPro" id="IPR016039">
    <property type="entry name" value="Thiolase-like"/>
</dbReference>
<evidence type="ECO:0000259" key="6">
    <source>
        <dbReference type="Pfam" id="PF02803"/>
    </source>
</evidence>
<name>A0A381SAN2_9ZZZZ</name>
<evidence type="ECO:0000256" key="3">
    <source>
        <dbReference type="ARBA" id="ARBA00023315"/>
    </source>
</evidence>
<dbReference type="InterPro" id="IPR020610">
    <property type="entry name" value="Thiolase_AS"/>
</dbReference>
<evidence type="ECO:0000313" key="7">
    <source>
        <dbReference type="EMBL" id="SVA00358.1"/>
    </source>
</evidence>
<gene>
    <name evidence="7" type="ORF">METZ01_LOCUS53212</name>
</gene>
<dbReference type="PANTHER" id="PTHR43853">
    <property type="entry name" value="3-KETOACYL-COA THIOLASE, PEROXISOMAL"/>
    <property type="match status" value="1"/>
</dbReference>
<evidence type="ECO:0000256" key="2">
    <source>
        <dbReference type="ARBA" id="ARBA00022679"/>
    </source>
</evidence>
<dbReference type="InterPro" id="IPR020616">
    <property type="entry name" value="Thiolase_N"/>
</dbReference>
<dbReference type="InterPro" id="IPR020613">
    <property type="entry name" value="Thiolase_CS"/>
</dbReference>
<dbReference type="EMBL" id="UINC01002793">
    <property type="protein sequence ID" value="SVA00358.1"/>
    <property type="molecule type" value="Genomic_DNA"/>
</dbReference>
<dbReference type="PROSITE" id="PS00099">
    <property type="entry name" value="THIOLASE_3"/>
    <property type="match status" value="1"/>
</dbReference>
<dbReference type="GO" id="GO:0010124">
    <property type="term" value="P:phenylacetate catabolic process"/>
    <property type="evidence" value="ECO:0007669"/>
    <property type="project" value="TreeGrafter"/>
</dbReference>
<dbReference type="SUPFAM" id="SSF53901">
    <property type="entry name" value="Thiolase-like"/>
    <property type="match status" value="2"/>
</dbReference>
<dbReference type="EC" id="2.3.1.16" evidence="4"/>
<dbReference type="PROSITE" id="PS00737">
    <property type="entry name" value="THIOLASE_2"/>
    <property type="match status" value="1"/>
</dbReference>
<comment type="similarity">
    <text evidence="1">Belongs to the thiolase-like superfamily. Thiolase family.</text>
</comment>
<reference evidence="7" key="1">
    <citation type="submission" date="2018-05" db="EMBL/GenBank/DDBJ databases">
        <authorList>
            <person name="Lanie J.A."/>
            <person name="Ng W.-L."/>
            <person name="Kazmierczak K.M."/>
            <person name="Andrzejewski T.M."/>
            <person name="Davidsen T.M."/>
            <person name="Wayne K.J."/>
            <person name="Tettelin H."/>
            <person name="Glass J.I."/>
            <person name="Rusch D."/>
            <person name="Podicherti R."/>
            <person name="Tsui H.-C.T."/>
            <person name="Winkler M.E."/>
        </authorList>
    </citation>
    <scope>NUCLEOTIDE SEQUENCE</scope>
</reference>
<dbReference type="InterPro" id="IPR002155">
    <property type="entry name" value="Thiolase"/>
</dbReference>
<dbReference type="Gene3D" id="3.40.47.10">
    <property type="match status" value="1"/>
</dbReference>
<dbReference type="Pfam" id="PF02803">
    <property type="entry name" value="Thiolase_C"/>
    <property type="match status" value="1"/>
</dbReference>
<protein>
    <recommendedName>
        <fullName evidence="4">acetyl-CoA C-acyltransferase</fullName>
        <ecNumber evidence="4">2.3.1.16</ecNumber>
    </recommendedName>
</protein>
<dbReference type="CDD" id="cd00751">
    <property type="entry name" value="thiolase"/>
    <property type="match status" value="1"/>
</dbReference>
<dbReference type="InterPro" id="IPR020617">
    <property type="entry name" value="Thiolase_C"/>
</dbReference>
<organism evidence="7">
    <name type="scientific">marine metagenome</name>
    <dbReference type="NCBI Taxonomy" id="408172"/>
    <lineage>
        <taxon>unclassified sequences</taxon>
        <taxon>metagenomes</taxon>
        <taxon>ecological metagenomes</taxon>
    </lineage>
</organism>
<dbReference type="GO" id="GO:0003988">
    <property type="term" value="F:acetyl-CoA C-acyltransferase activity"/>
    <property type="evidence" value="ECO:0007669"/>
    <property type="project" value="UniProtKB-EC"/>
</dbReference>
<evidence type="ECO:0000256" key="4">
    <source>
        <dbReference type="ARBA" id="ARBA00024073"/>
    </source>
</evidence>
<evidence type="ECO:0000259" key="5">
    <source>
        <dbReference type="Pfam" id="PF00108"/>
    </source>
</evidence>
<evidence type="ECO:0000256" key="1">
    <source>
        <dbReference type="ARBA" id="ARBA00010982"/>
    </source>
</evidence>
<dbReference type="PIRSF" id="PIRSF000429">
    <property type="entry name" value="Ac-CoA_Ac_transf"/>
    <property type="match status" value="1"/>
</dbReference>